<geneLocation type="plasmid" evidence="1">
    <name>Drgb1</name>
</geneLocation>
<proteinExistence type="predicted"/>
<dbReference type="RefSeq" id="WP_181374683.1">
    <property type="nucleotide sequence ID" value="NZ_KP942676.1"/>
</dbReference>
<reference evidence="1" key="1">
    <citation type="journal article" date="2015" name="Environ. Microbiol.">
        <title>Plasmids from the gut microbiome of cabbage root fly larvae encode SaxA that catalyses the conversion of the plant toxin 2-phenylethyl isothiocyanate.</title>
        <authorList>
            <person name="Welte C.U."/>
            <person name="de Graaf R.M."/>
            <person name="van den Bosch T.J."/>
            <person name="Op den Camp H.J."/>
            <person name="van Dam N.M."/>
            <person name="Jetten M.S."/>
        </authorList>
    </citation>
    <scope>NUCLEOTIDE SEQUENCE</scope>
    <source>
        <plasmid evidence="1">Drgb1</plasmid>
    </source>
</reference>
<organism evidence="1">
    <name type="scientific">Pectobacterium carotovorum</name>
    <name type="common">Erwinia carotovora</name>
    <dbReference type="NCBI Taxonomy" id="554"/>
    <lineage>
        <taxon>Bacteria</taxon>
        <taxon>Pseudomonadati</taxon>
        <taxon>Pseudomonadota</taxon>
        <taxon>Gammaproteobacteria</taxon>
        <taxon>Enterobacterales</taxon>
        <taxon>Pectobacteriaceae</taxon>
        <taxon>Pectobacterium</taxon>
    </lineage>
</organism>
<keyword evidence="1" id="KW-0614">Plasmid</keyword>
<reference evidence="1" key="2">
    <citation type="submission" date="2015-03" db="EMBL/GenBank/DDBJ databases">
        <authorList>
            <person name="Welte C."/>
            <person name="de Graaf R."/>
            <person name="van den Bosch T.J.M."/>
            <person name="Op den Camp H."/>
            <person name="van Dam N."/>
            <person name="Jetten M."/>
        </authorList>
    </citation>
    <scope>NUCLEOTIDE SEQUENCE</scope>
    <source>
        <plasmid evidence="1">Drgb1</plasmid>
    </source>
</reference>
<evidence type="ECO:0000313" key="1">
    <source>
        <dbReference type="EMBL" id="AKG47518.1"/>
    </source>
</evidence>
<name>A0A0K0MPI3_PECCA</name>
<protein>
    <submittedName>
        <fullName evidence="1">Uncharacterized protein</fullName>
    </submittedName>
</protein>
<gene>
    <name evidence="1" type="ORF">pA_00078</name>
</gene>
<dbReference type="AlphaFoldDB" id="A0A0K0MPI3"/>
<dbReference type="EMBL" id="KP942676">
    <property type="protein sequence ID" value="AKG47518.1"/>
    <property type="molecule type" value="Genomic_DNA"/>
</dbReference>
<sequence length="179" mass="20184">MTHNKTKKEIIIEQITKDLGTDLDKLDSVWTNHPILLIRYGAKQAEADRLLSEDKSLIEGLESSLYSLVRAVRSMNGTKTSESSIEAMVKQIEQHYSGDITGFSLKTSFMEELPERAEIIAKTLSTTRKRYNETKELSDIYKSAVEALRHRRDMIVQASKKAILDYEILGAGSFAGKKS</sequence>
<accession>A0A0K0MPI3</accession>